<dbReference type="Proteomes" id="UP000289738">
    <property type="component" value="Chromosome A01"/>
</dbReference>
<dbReference type="GO" id="GO:0009523">
    <property type="term" value="C:photosystem II"/>
    <property type="evidence" value="ECO:0007669"/>
    <property type="project" value="TreeGrafter"/>
</dbReference>
<proteinExistence type="predicted"/>
<protein>
    <submittedName>
        <fullName evidence="2">Uncharacterized protein</fullName>
    </submittedName>
</protein>
<comment type="caution">
    <text evidence="2">The sequence shown here is derived from an EMBL/GenBank/DDBJ whole genome shotgun (WGS) entry which is preliminary data.</text>
</comment>
<dbReference type="PANTHER" id="PTHR33149:SF56">
    <property type="entry name" value="Q(B) PROTEIN, PUTATIVE-RELATED"/>
    <property type="match status" value="1"/>
</dbReference>
<dbReference type="STRING" id="3818.A0A445EQN5"/>
<dbReference type="GO" id="GO:0009772">
    <property type="term" value="P:photosynthetic electron transport in photosystem II"/>
    <property type="evidence" value="ECO:0007669"/>
    <property type="project" value="InterPro"/>
</dbReference>
<dbReference type="SUPFAM" id="SSF81483">
    <property type="entry name" value="Bacterial photosystem II reaction centre, L and M subunits"/>
    <property type="match status" value="1"/>
</dbReference>
<evidence type="ECO:0000313" key="3">
    <source>
        <dbReference type="Proteomes" id="UP000289738"/>
    </source>
</evidence>
<dbReference type="GO" id="GO:0009535">
    <property type="term" value="C:chloroplast thylakoid membrane"/>
    <property type="evidence" value="ECO:0007669"/>
    <property type="project" value="TreeGrafter"/>
</dbReference>
<feature type="compositionally biased region" description="Polar residues" evidence="1">
    <location>
        <begin position="1"/>
        <end position="20"/>
    </location>
</feature>
<name>A0A445EQN5_ARAHY</name>
<sequence>MHGSLVTSSLIRETTENESANEGYRFGQEEETYNIVAAHAAMVKLVDTLLLGSSARASRFESEWRHGIFYSKRHKNDLSAIIAPSVIFTQGFATSGLSLFNNSIVGVIEQYGLMRHGDHIGIGIPRKLGPLLLGPYLRFIYILEKIRNSKV</sequence>
<dbReference type="EMBL" id="SDMP01000001">
    <property type="protein sequence ID" value="RYR77682.1"/>
    <property type="molecule type" value="Genomic_DNA"/>
</dbReference>
<dbReference type="InterPro" id="IPR055266">
    <property type="entry name" value="D1/D2"/>
</dbReference>
<reference evidence="2 3" key="1">
    <citation type="submission" date="2019-01" db="EMBL/GenBank/DDBJ databases">
        <title>Sequencing of cultivated peanut Arachis hypogaea provides insights into genome evolution and oil improvement.</title>
        <authorList>
            <person name="Chen X."/>
        </authorList>
    </citation>
    <scope>NUCLEOTIDE SEQUENCE [LARGE SCALE GENOMIC DNA]</scope>
    <source>
        <strain evidence="3">cv. Fuhuasheng</strain>
        <tissue evidence="2">Leaves</tissue>
    </source>
</reference>
<dbReference type="AlphaFoldDB" id="A0A445EQN5"/>
<keyword evidence="3" id="KW-1185">Reference proteome</keyword>
<dbReference type="PANTHER" id="PTHR33149">
    <property type="entry name" value="PHOTOSYSTEM II PROTEIN D1"/>
    <property type="match status" value="1"/>
</dbReference>
<organism evidence="2 3">
    <name type="scientific">Arachis hypogaea</name>
    <name type="common">Peanut</name>
    <dbReference type="NCBI Taxonomy" id="3818"/>
    <lineage>
        <taxon>Eukaryota</taxon>
        <taxon>Viridiplantae</taxon>
        <taxon>Streptophyta</taxon>
        <taxon>Embryophyta</taxon>
        <taxon>Tracheophyta</taxon>
        <taxon>Spermatophyta</taxon>
        <taxon>Magnoliopsida</taxon>
        <taxon>eudicotyledons</taxon>
        <taxon>Gunneridae</taxon>
        <taxon>Pentapetalae</taxon>
        <taxon>rosids</taxon>
        <taxon>fabids</taxon>
        <taxon>Fabales</taxon>
        <taxon>Fabaceae</taxon>
        <taxon>Papilionoideae</taxon>
        <taxon>50 kb inversion clade</taxon>
        <taxon>dalbergioids sensu lato</taxon>
        <taxon>Dalbergieae</taxon>
        <taxon>Pterocarpus clade</taxon>
        <taxon>Arachis</taxon>
    </lineage>
</organism>
<accession>A0A445EQN5</accession>
<evidence type="ECO:0000256" key="1">
    <source>
        <dbReference type="SAM" id="MobiDB-lite"/>
    </source>
</evidence>
<evidence type="ECO:0000313" key="2">
    <source>
        <dbReference type="EMBL" id="RYR77682.1"/>
    </source>
</evidence>
<dbReference type="InterPro" id="IPR036854">
    <property type="entry name" value="Photo_II_D1/D2_sf"/>
</dbReference>
<gene>
    <name evidence="2" type="ORF">Ahy_A01g002247</name>
</gene>
<feature type="region of interest" description="Disordered" evidence="1">
    <location>
        <begin position="1"/>
        <end position="23"/>
    </location>
</feature>